<name>A0AA38XN79_9EURO</name>
<organism evidence="2 3">
    <name type="scientific">Cladophialophora chaetospira</name>
    <dbReference type="NCBI Taxonomy" id="386627"/>
    <lineage>
        <taxon>Eukaryota</taxon>
        <taxon>Fungi</taxon>
        <taxon>Dikarya</taxon>
        <taxon>Ascomycota</taxon>
        <taxon>Pezizomycotina</taxon>
        <taxon>Eurotiomycetes</taxon>
        <taxon>Chaetothyriomycetidae</taxon>
        <taxon>Chaetothyriales</taxon>
        <taxon>Herpotrichiellaceae</taxon>
        <taxon>Cladophialophora</taxon>
    </lineage>
</organism>
<reference evidence="2" key="1">
    <citation type="submission" date="2022-10" db="EMBL/GenBank/DDBJ databases">
        <title>Culturing micro-colonial fungi from biological soil crusts in the Mojave desert and describing Neophaeococcomyces mojavensis, and introducing the new genera and species Taxawa tesnikishii.</title>
        <authorList>
            <person name="Kurbessoian T."/>
            <person name="Stajich J.E."/>
        </authorList>
    </citation>
    <scope>NUCLEOTIDE SEQUENCE</scope>
    <source>
        <strain evidence="2">TK_41</strain>
    </source>
</reference>
<proteinExistence type="predicted"/>
<evidence type="ECO:0000313" key="3">
    <source>
        <dbReference type="Proteomes" id="UP001172673"/>
    </source>
</evidence>
<sequence length="192" mass="20707">MANRLGLTPPSELNAEQKPLHDLITQNTPERPKGSPRRSLEDGTLVGPFGIWLHHPKVGEHMFRAGQAMAEIPGLSQYAKEILIAVSGARSQAAFENYAHAILARRAGITETELQEIYAGRCPETLTNEGKASFELATALGKPGPVDQAVWDKAVKVLGKEGASAVVHYTGFYKYIGTILNGFDAKVPEGTT</sequence>
<evidence type="ECO:0008006" key="4">
    <source>
        <dbReference type="Google" id="ProtNLM"/>
    </source>
</evidence>
<comment type="caution">
    <text evidence="2">The sequence shown here is derived from an EMBL/GenBank/DDBJ whole genome shotgun (WGS) entry which is preliminary data.</text>
</comment>
<protein>
    <recommendedName>
        <fullName evidence="4">Carboxymuconolactone decarboxylase-like domain-containing protein</fullName>
    </recommendedName>
</protein>
<gene>
    <name evidence="2" type="ORF">H2200_000324</name>
</gene>
<feature type="region of interest" description="Disordered" evidence="1">
    <location>
        <begin position="1"/>
        <end position="40"/>
    </location>
</feature>
<evidence type="ECO:0000313" key="2">
    <source>
        <dbReference type="EMBL" id="KAJ9616605.1"/>
    </source>
</evidence>
<keyword evidence="3" id="KW-1185">Reference proteome</keyword>
<dbReference type="AlphaFoldDB" id="A0AA38XN79"/>
<dbReference type="Gene3D" id="1.20.1290.10">
    <property type="entry name" value="AhpD-like"/>
    <property type="match status" value="1"/>
</dbReference>
<dbReference type="PANTHER" id="PTHR34846:SF11">
    <property type="entry name" value="4-CARBOXYMUCONOLACTONE DECARBOXYLASE FAMILY PROTEIN (AFU_ORTHOLOGUE AFUA_6G11590)"/>
    <property type="match status" value="1"/>
</dbReference>
<feature type="compositionally biased region" description="Basic and acidic residues" evidence="1">
    <location>
        <begin position="30"/>
        <end position="40"/>
    </location>
</feature>
<dbReference type="EMBL" id="JAPDRK010000001">
    <property type="protein sequence ID" value="KAJ9616605.1"/>
    <property type="molecule type" value="Genomic_DNA"/>
</dbReference>
<evidence type="ECO:0000256" key="1">
    <source>
        <dbReference type="SAM" id="MobiDB-lite"/>
    </source>
</evidence>
<dbReference type="SUPFAM" id="SSF69118">
    <property type="entry name" value="AhpD-like"/>
    <property type="match status" value="1"/>
</dbReference>
<dbReference type="Proteomes" id="UP001172673">
    <property type="component" value="Unassembled WGS sequence"/>
</dbReference>
<dbReference type="PANTHER" id="PTHR34846">
    <property type="entry name" value="4-CARBOXYMUCONOLACTONE DECARBOXYLASE FAMILY PROTEIN (AFU_ORTHOLOGUE AFUA_6G11590)"/>
    <property type="match status" value="1"/>
</dbReference>
<accession>A0AA38XN79</accession>
<dbReference type="InterPro" id="IPR029032">
    <property type="entry name" value="AhpD-like"/>
</dbReference>